<dbReference type="Proteomes" id="UP000317332">
    <property type="component" value="Unassembled WGS sequence"/>
</dbReference>
<accession>A0A506PMC5</accession>
<name>A0A506PMC5_9FLAO</name>
<dbReference type="SUPFAM" id="SSF51126">
    <property type="entry name" value="Pectin lyase-like"/>
    <property type="match status" value="1"/>
</dbReference>
<reference evidence="2 3" key="1">
    <citation type="submission" date="2019-06" db="EMBL/GenBank/DDBJ databases">
        <title>Flavobacteriaceae Paucihalobacterium erythroidium CWB-1, complete genome.</title>
        <authorList>
            <person name="Wu S."/>
        </authorList>
    </citation>
    <scope>NUCLEOTIDE SEQUENCE [LARGE SCALE GENOMIC DNA]</scope>
    <source>
        <strain evidence="2 3">CWB-1</strain>
    </source>
</reference>
<organism evidence="2 3">
    <name type="scientific">Paucihalobacter ruber</name>
    <dbReference type="NCBI Taxonomy" id="2567861"/>
    <lineage>
        <taxon>Bacteria</taxon>
        <taxon>Pseudomonadati</taxon>
        <taxon>Bacteroidota</taxon>
        <taxon>Flavobacteriia</taxon>
        <taxon>Flavobacteriales</taxon>
        <taxon>Flavobacteriaceae</taxon>
        <taxon>Paucihalobacter</taxon>
    </lineage>
</organism>
<proteinExistence type="predicted"/>
<evidence type="ECO:0000313" key="3">
    <source>
        <dbReference type="Proteomes" id="UP000317332"/>
    </source>
</evidence>
<dbReference type="OrthoDB" id="1431165at2"/>
<dbReference type="InterPro" id="IPR012334">
    <property type="entry name" value="Pectin_lyas_fold"/>
</dbReference>
<dbReference type="InterPro" id="IPR011050">
    <property type="entry name" value="Pectin_lyase_fold/virulence"/>
</dbReference>
<dbReference type="Gene3D" id="2.160.20.10">
    <property type="entry name" value="Single-stranded right-handed beta-helix, Pectin lyase-like"/>
    <property type="match status" value="1"/>
</dbReference>
<feature type="signal peptide" evidence="1">
    <location>
        <begin position="1"/>
        <end position="41"/>
    </location>
</feature>
<protein>
    <submittedName>
        <fullName evidence="2">Uncharacterized protein</fullName>
    </submittedName>
</protein>
<comment type="caution">
    <text evidence="2">The sequence shown here is derived from an EMBL/GenBank/DDBJ whole genome shotgun (WGS) entry which is preliminary data.</text>
</comment>
<keyword evidence="3" id="KW-1185">Reference proteome</keyword>
<sequence length="387" mass="40609">MKNNNNFHDHFLNKNNVGRTLNTVKSLMICTLLLLASKAMAQNIITVDNNPGSTATFTGLQAALDGASPGDIIYVQPSAISYGNIIINKAITLTGRSHSEPSKLSIIGSVSVRSSDVTLKGLNIFSISHNTSGPNPIPFVDLSIFDCAILSSASFGIQAGVAVTTANNIILRGNAIFGNISIFNDAKNVIITNNIFAGSSPLNIYNALSTIIGNNVFRFQSSPITFNNFDAVNPVILSNNMFIFTFATAGSASVNLNSGSYTLNNNLSYEFGGGNVSIAGNGNITQNNTLANTNPQFTNVDRLSTQSFAGSSSYNPGFRLADDLSLQAGSPALTGGTGGSEIGLFANGFVYKPLGVPRGIPTLDVLSYDPSVPKNGNINVIIKAKAH</sequence>
<evidence type="ECO:0000313" key="2">
    <source>
        <dbReference type="EMBL" id="TPV34774.1"/>
    </source>
</evidence>
<dbReference type="RefSeq" id="WP_140989197.1">
    <property type="nucleotide sequence ID" value="NZ_VHIQ01000002.1"/>
</dbReference>
<dbReference type="AlphaFoldDB" id="A0A506PMC5"/>
<gene>
    <name evidence="2" type="ORF">FJ651_04375</name>
</gene>
<keyword evidence="1" id="KW-0732">Signal</keyword>
<evidence type="ECO:0000256" key="1">
    <source>
        <dbReference type="SAM" id="SignalP"/>
    </source>
</evidence>
<dbReference type="EMBL" id="VHIQ01000002">
    <property type="protein sequence ID" value="TPV34774.1"/>
    <property type="molecule type" value="Genomic_DNA"/>
</dbReference>
<feature type="chain" id="PRO_5021355131" evidence="1">
    <location>
        <begin position="42"/>
        <end position="387"/>
    </location>
</feature>